<name>A0A5A7TKV1_CUCMM</name>
<comment type="caution">
    <text evidence="1">The sequence shown here is derived from an EMBL/GenBank/DDBJ whole genome shotgun (WGS) entry which is preliminary data.</text>
</comment>
<dbReference type="Proteomes" id="UP000321947">
    <property type="component" value="Unassembled WGS sequence"/>
</dbReference>
<proteinExistence type="predicted"/>
<dbReference type="Proteomes" id="UP000321393">
    <property type="component" value="Unassembled WGS sequence"/>
</dbReference>
<reference evidence="3 4" key="1">
    <citation type="submission" date="2019-08" db="EMBL/GenBank/DDBJ databases">
        <title>Draft genome sequences of two oriental melons (Cucumis melo L. var makuwa).</title>
        <authorList>
            <person name="Kwon S.-Y."/>
        </authorList>
    </citation>
    <scope>NUCLEOTIDE SEQUENCE [LARGE SCALE GENOMIC DNA]</scope>
    <source>
        <strain evidence="4">cv. Chang Bougi</strain>
        <strain evidence="3">cv. SW 3</strain>
        <tissue evidence="1">Leaf</tissue>
    </source>
</reference>
<dbReference type="EMBL" id="SSTD01007940">
    <property type="protein sequence ID" value="TYK17998.1"/>
    <property type="molecule type" value="Genomic_DNA"/>
</dbReference>
<evidence type="ECO:0000313" key="3">
    <source>
        <dbReference type="Proteomes" id="UP000321393"/>
    </source>
</evidence>
<evidence type="ECO:0000313" key="2">
    <source>
        <dbReference type="EMBL" id="TYK17998.1"/>
    </source>
</evidence>
<protein>
    <submittedName>
        <fullName evidence="1">Myosin-9 isoform X2</fullName>
    </submittedName>
</protein>
<accession>A0A5A7TKV1</accession>
<gene>
    <name evidence="2" type="ORF">E5676_scaffold306G003070</name>
    <name evidence="1" type="ORF">E6C27_scaffold67G005130</name>
</gene>
<dbReference type="AlphaFoldDB" id="A0A5A7TKV1"/>
<sequence>MKMIVGTSSSDAFNSFSNEVSTDATSSCSDSSSEDFTFPVPSPSVPTFSSFGTNTFQLIVQDISAAEIPGSESDREGGFSDYF</sequence>
<evidence type="ECO:0000313" key="1">
    <source>
        <dbReference type="EMBL" id="KAA0042055.1"/>
    </source>
</evidence>
<evidence type="ECO:0000313" key="4">
    <source>
        <dbReference type="Proteomes" id="UP000321947"/>
    </source>
</evidence>
<organism evidence="1 3">
    <name type="scientific">Cucumis melo var. makuwa</name>
    <name type="common">Oriental melon</name>
    <dbReference type="NCBI Taxonomy" id="1194695"/>
    <lineage>
        <taxon>Eukaryota</taxon>
        <taxon>Viridiplantae</taxon>
        <taxon>Streptophyta</taxon>
        <taxon>Embryophyta</taxon>
        <taxon>Tracheophyta</taxon>
        <taxon>Spermatophyta</taxon>
        <taxon>Magnoliopsida</taxon>
        <taxon>eudicotyledons</taxon>
        <taxon>Gunneridae</taxon>
        <taxon>Pentapetalae</taxon>
        <taxon>rosids</taxon>
        <taxon>fabids</taxon>
        <taxon>Cucurbitales</taxon>
        <taxon>Cucurbitaceae</taxon>
        <taxon>Benincaseae</taxon>
        <taxon>Cucumis</taxon>
    </lineage>
</organism>
<dbReference type="EMBL" id="SSTE01016227">
    <property type="protein sequence ID" value="KAA0042055.1"/>
    <property type="molecule type" value="Genomic_DNA"/>
</dbReference>